<sequence length="67" mass="6579">MVMAQIRQPGASVAGVALSPRAQPEHGAPMDARGPSAADADGAERGPRVCSATGGGPVRSQGRGVTV</sequence>
<dbReference type="AlphaFoldDB" id="A0A375HAL6"/>
<geneLocation type="plasmid" evidence="2">
    <name>I</name>
</geneLocation>
<evidence type="ECO:0000313" key="2">
    <source>
        <dbReference type="EMBL" id="SPD49031.1"/>
    </source>
</evidence>
<reference evidence="2" key="1">
    <citation type="submission" date="2018-01" db="EMBL/GenBank/DDBJ databases">
        <authorList>
            <person name="Gaut B.S."/>
            <person name="Morton B.R."/>
            <person name="Clegg M.T."/>
            <person name="Duvall M.R."/>
        </authorList>
    </citation>
    <scope>NUCLEOTIDE SEQUENCE</scope>
    <source>
        <strain evidence="2">Cupriavidus taiwanensis STM 8555</strain>
    </source>
</reference>
<organism evidence="2">
    <name type="scientific">Cupriavidus taiwanensis</name>
    <dbReference type="NCBI Taxonomy" id="164546"/>
    <lineage>
        <taxon>Bacteria</taxon>
        <taxon>Pseudomonadati</taxon>
        <taxon>Pseudomonadota</taxon>
        <taxon>Betaproteobacteria</taxon>
        <taxon>Burkholderiales</taxon>
        <taxon>Burkholderiaceae</taxon>
        <taxon>Cupriavidus</taxon>
    </lineage>
</organism>
<keyword evidence="2" id="KW-0614">Plasmid</keyword>
<dbReference type="EMBL" id="LT984809">
    <property type="protein sequence ID" value="SPD49031.1"/>
    <property type="molecule type" value="Genomic_DNA"/>
</dbReference>
<gene>
    <name evidence="2" type="ORF">CBM2612_P0376</name>
</gene>
<feature type="region of interest" description="Disordered" evidence="1">
    <location>
        <begin position="1"/>
        <end position="67"/>
    </location>
</feature>
<protein>
    <submittedName>
        <fullName evidence="2">Uncharacterized protein</fullName>
    </submittedName>
</protein>
<proteinExistence type="predicted"/>
<evidence type="ECO:0000256" key="1">
    <source>
        <dbReference type="SAM" id="MobiDB-lite"/>
    </source>
</evidence>
<accession>A0A375HAL6</accession>
<name>A0A375HAL6_9BURK</name>